<proteinExistence type="predicted"/>
<keyword evidence="4" id="KW-1185">Reference proteome</keyword>
<dbReference type="EMBL" id="NRDI02000001">
    <property type="protein sequence ID" value="KAI1520564.1"/>
    <property type="molecule type" value="Genomic_DNA"/>
</dbReference>
<feature type="compositionally biased region" description="Low complexity" evidence="1">
    <location>
        <begin position="36"/>
        <end position="45"/>
    </location>
</feature>
<evidence type="ECO:0000256" key="2">
    <source>
        <dbReference type="SAM" id="Phobius"/>
    </source>
</evidence>
<gene>
    <name evidence="3" type="ORF">Ptr86124_000932</name>
</gene>
<evidence type="ECO:0000313" key="3">
    <source>
        <dbReference type="EMBL" id="KAI1520564.1"/>
    </source>
</evidence>
<feature type="compositionally biased region" description="Polar residues" evidence="1">
    <location>
        <begin position="13"/>
        <end position="28"/>
    </location>
</feature>
<evidence type="ECO:0000256" key="1">
    <source>
        <dbReference type="SAM" id="MobiDB-lite"/>
    </source>
</evidence>
<dbReference type="AlphaFoldDB" id="A0A922NMF1"/>
<comment type="caution">
    <text evidence="3">The sequence shown here is derived from an EMBL/GenBank/DDBJ whole genome shotgun (WGS) entry which is preliminary data.</text>
</comment>
<sequence length="365" mass="41169">MATVSVASSTSALSHQDLSGQRPPTMTTQPQPQPQPQSQSQSQSPAYLETHAILTHLLTTLQSPTCPYHKHYSPWITHHTIPTLTTTLLSLIRAPVWTFLSTPLWSLDALKQISPYPGDLRYEGRAIYLNGILGLDKRLRVYVGQTMCLRQRVGQHLNFRYRRDNGGLHYFGLERSAWNVFAVLCFVPMGMEEVVLTMNVLEMLMCLVFRSLPVEKLREWLPLSEDEVDETGAVVSQKRRKSREGVVGGLNIASPLDQGLISFKDQPFVDLSGEEDELVQEWLRELERKRGERGGVSEKVLLEKKGVVDREKVEARKKAYAEKARGYNMHIEKDGVFVPHWVLLGAAAVVVGWGLFRSSGGPRRL</sequence>
<feature type="transmembrane region" description="Helical" evidence="2">
    <location>
        <begin position="337"/>
        <end position="356"/>
    </location>
</feature>
<name>A0A922NMF1_9PLEO</name>
<dbReference type="OrthoDB" id="5412936at2759"/>
<evidence type="ECO:0000313" key="4">
    <source>
        <dbReference type="Proteomes" id="UP000249757"/>
    </source>
</evidence>
<protein>
    <submittedName>
        <fullName evidence="3">Uncharacterized protein</fullName>
    </submittedName>
</protein>
<keyword evidence="2" id="KW-0472">Membrane</keyword>
<accession>A0A922NMF1</accession>
<organism evidence="3 4">
    <name type="scientific">Pyrenophora tritici-repentis</name>
    <dbReference type="NCBI Taxonomy" id="45151"/>
    <lineage>
        <taxon>Eukaryota</taxon>
        <taxon>Fungi</taxon>
        <taxon>Dikarya</taxon>
        <taxon>Ascomycota</taxon>
        <taxon>Pezizomycotina</taxon>
        <taxon>Dothideomycetes</taxon>
        <taxon>Pleosporomycetidae</taxon>
        <taxon>Pleosporales</taxon>
        <taxon>Pleosporineae</taxon>
        <taxon>Pleosporaceae</taxon>
        <taxon>Pyrenophora</taxon>
    </lineage>
</organism>
<feature type="compositionally biased region" description="Low complexity" evidence="1">
    <location>
        <begin position="1"/>
        <end position="12"/>
    </location>
</feature>
<dbReference type="Proteomes" id="UP000249757">
    <property type="component" value="Unassembled WGS sequence"/>
</dbReference>
<reference evidence="4" key="1">
    <citation type="journal article" date="2022" name="Microb. Genom.">
        <title>A global pangenome for the wheat fungal pathogen Pyrenophora tritici-repentis and prediction of effector protein structural homology.</title>
        <authorList>
            <person name="Moolhuijzen P.M."/>
            <person name="See P.T."/>
            <person name="Shi G."/>
            <person name="Powell H.R."/>
            <person name="Cockram J."/>
            <person name="Jorgensen L.N."/>
            <person name="Benslimane H."/>
            <person name="Strelkov S.E."/>
            <person name="Turner J."/>
            <person name="Liu Z."/>
            <person name="Moffat C.S."/>
        </authorList>
    </citation>
    <scope>NUCLEOTIDE SEQUENCE [LARGE SCALE GENOMIC DNA]</scope>
</reference>
<feature type="region of interest" description="Disordered" evidence="1">
    <location>
        <begin position="1"/>
        <end position="45"/>
    </location>
</feature>
<keyword evidence="2" id="KW-1133">Transmembrane helix</keyword>
<keyword evidence="2" id="KW-0812">Transmembrane</keyword>